<proteinExistence type="predicted"/>
<accession>A0A6G7B922</accession>
<dbReference type="RefSeq" id="WP_006731576.1">
    <property type="nucleotide sequence ID" value="NZ_CP049228.1"/>
</dbReference>
<evidence type="ECO:0000313" key="2">
    <source>
        <dbReference type="Proteomes" id="UP000501676"/>
    </source>
</evidence>
<dbReference type="EMBL" id="CP049228">
    <property type="protein sequence ID" value="QIH23892.1"/>
    <property type="molecule type" value="Genomic_DNA"/>
</dbReference>
<dbReference type="AlphaFoldDB" id="A0A6G7B922"/>
<sequence length="175" mass="20292">MLTYSFLNIENSKEPLVYVDQDVKFEADFFDRAKDFILDIKNVHIKGQFFYQDPFVTGNFEVEYDVIVPSTRSLKPVSIKNSFTFTENYAEMMPSEDEDAGTVILIENDIIDLQKAVEDNLLLNLPTINLTDAEKENGEFPEGEGWTVISEENYKNRPRNTINPQFDKLKNLFNK</sequence>
<organism evidence="1 2">
    <name type="scientific">Lactobacillus iners</name>
    <dbReference type="NCBI Taxonomy" id="147802"/>
    <lineage>
        <taxon>Bacteria</taxon>
        <taxon>Bacillati</taxon>
        <taxon>Bacillota</taxon>
        <taxon>Bacilli</taxon>
        <taxon>Lactobacillales</taxon>
        <taxon>Lactobacillaceae</taxon>
        <taxon>Lactobacillus</taxon>
    </lineage>
</organism>
<reference evidence="1 2" key="1">
    <citation type="submission" date="2020-02" db="EMBL/GenBank/DDBJ databases">
        <title>Complete genome sequences of six Lactobacillus iners strains isolated from the human vagina.</title>
        <authorList>
            <person name="France M.T."/>
            <person name="Rutt L."/>
            <person name="Narina S."/>
            <person name="Arbaugh S."/>
            <person name="Humphrys M.S."/>
            <person name="Ma B."/>
            <person name="Hayward M.R."/>
            <person name="Relman D."/>
            <person name="Kwon D.S."/>
            <person name="Ravel J."/>
        </authorList>
    </citation>
    <scope>NUCLEOTIDE SEQUENCE [LARGE SCALE GENOMIC DNA]</scope>
    <source>
        <strain evidence="1 2">C0210C1</strain>
    </source>
</reference>
<evidence type="ECO:0000313" key="1">
    <source>
        <dbReference type="EMBL" id="QIH23892.1"/>
    </source>
</evidence>
<name>A0A6G7B922_9LACO</name>
<dbReference type="InterPro" id="IPR003772">
    <property type="entry name" value="YceD"/>
</dbReference>
<gene>
    <name evidence="1" type="ORF">G6Z83_04130</name>
</gene>
<dbReference type="Proteomes" id="UP000501676">
    <property type="component" value="Chromosome"/>
</dbReference>
<protein>
    <submittedName>
        <fullName evidence="1">DUF177 domain-containing protein</fullName>
    </submittedName>
</protein>
<dbReference type="Pfam" id="PF02620">
    <property type="entry name" value="YceD"/>
    <property type="match status" value="1"/>
</dbReference>